<protein>
    <submittedName>
        <fullName evidence="9">TonB-linked outer membrane protein, SusC/RagA family</fullName>
    </submittedName>
</protein>
<dbReference type="Gene3D" id="2.40.170.20">
    <property type="entry name" value="TonB-dependent receptor, beta-barrel domain"/>
    <property type="match status" value="1"/>
</dbReference>
<dbReference type="Pfam" id="PF13715">
    <property type="entry name" value="CarbopepD_reg_2"/>
    <property type="match status" value="1"/>
</dbReference>
<dbReference type="Gene3D" id="2.60.40.1120">
    <property type="entry name" value="Carboxypeptidase-like, regulatory domain"/>
    <property type="match status" value="1"/>
</dbReference>
<dbReference type="InterPro" id="IPR036942">
    <property type="entry name" value="Beta-barrel_TonB_sf"/>
</dbReference>
<evidence type="ECO:0000259" key="8">
    <source>
        <dbReference type="Pfam" id="PF07715"/>
    </source>
</evidence>
<dbReference type="STRING" id="563176.SAMN04488090_0751"/>
<evidence type="ECO:0000256" key="1">
    <source>
        <dbReference type="ARBA" id="ARBA00004571"/>
    </source>
</evidence>
<dbReference type="SUPFAM" id="SSF49464">
    <property type="entry name" value="Carboxypeptidase regulatory domain-like"/>
    <property type="match status" value="1"/>
</dbReference>
<keyword evidence="3 7" id="KW-1134">Transmembrane beta strand</keyword>
<name>A0A1G9JU43_9BACT</name>
<accession>A0A1G9JU43</accession>
<sequence length="1082" mass="118304">MMKNLYHVWRGSVVMTLLLFLGVVGMLSAQDRRITGKVSDAAGQPVPGASILVKGTNLGANTGASGDYSLTIKSNDAVLIVSAIGYKTTEVTVGVQTRVDVTLEEQASALNEVVVTGYTTDSRRETTGAVSTVKTKDLTVTPSGNVEQQLQGRVAGVTVITNGQPGTTSQVRVRGFGSFGGNEPLYVVDGVPIQNTDFLNPNDIESTTVLKDAASASIYGARAASGVIIYTTKKGSRQARKLSITYDGLFGVTDPGHGQKMMNPTDFANWTWNAFRNSGWKVGDKEWTHPQFGSGANPVIPDYLMVGKDFGVVGTIDLAAEKAKYNLDFDKGDIYQVVAANKQGTDWYKAITRTAPMMRHSLGFSGGTESSRYFVGLGIQNQSGILTYNDFKRYTIRANSEFDITRNLRFGENFQVTYRQVLGMSGGNGGQGVSADENDILSAFRMPSIIPVYDVFGGYAGTAAKGFNNPRNPVASRDGQKDNRGFNGSGFGNMYLEYDPIPSLTLRSSIGGNYNNYASWYYSRRQYENSENNSAFGYGETWGFLYSWTLTNTANFKKQFGFHNVDLLVGQEALNTGIMRENGSSGQNPASNDINYINMTNVSSRVVNSVLDKGATFYSLFGRAKYSFRDGRYVVTALVRRDGSSKFAKANRYGVFPAFSAAWRISDEPFLKNVSFLSDLKIRGGWGIMGNSNNVTPTNQYSKYNTALGQSVYDINGTNSKVVEGFYRSQIGNSSAKWESSITSNIGFDATLFNGKLDVIFDVWKKDTKDLLYQVPITAEVGYAASVPSVNAGRMVNSGVDIQLINKGQITRDLSYEVNVTGGWIKNKITSLKDDQQYLTTINPGFRGINPIRNQIGYSISSFYGYKVTNLFRDKAEVDGAAKQDGAGPGRFRYADLNGDGVINADDRTFLGSPVPKFVGGLNLTLRYKNFDLVTYLYSSIGNKVFNVSKWFTDFYPSFAGAAISERVKNSWSTSNLGATTPIFESASNFSTNTQSSSFYVEDGSYLRMQNVTLGYTFPKSLLNRIKMEKLRLFVSTNNLFTITKYHGLDPAVGGNADTNFGIDVGNYPVTRSWTGGLNIAF</sequence>
<dbReference type="NCBIfam" id="TIGR04056">
    <property type="entry name" value="OMP_RagA_SusC"/>
    <property type="match status" value="1"/>
</dbReference>
<evidence type="ECO:0000256" key="2">
    <source>
        <dbReference type="ARBA" id="ARBA00022448"/>
    </source>
</evidence>
<evidence type="ECO:0000313" key="9">
    <source>
        <dbReference type="EMBL" id="SDL40735.1"/>
    </source>
</evidence>
<comment type="subcellular location">
    <subcellularLocation>
        <location evidence="1 7">Cell outer membrane</location>
        <topology evidence="1 7">Multi-pass membrane protein</topology>
    </subcellularLocation>
</comment>
<dbReference type="InterPro" id="IPR008969">
    <property type="entry name" value="CarboxyPept-like_regulatory"/>
</dbReference>
<dbReference type="InterPro" id="IPR012910">
    <property type="entry name" value="Plug_dom"/>
</dbReference>
<proteinExistence type="inferred from homology"/>
<gene>
    <name evidence="9" type="ORF">SAMN04488090_0751</name>
</gene>
<dbReference type="Pfam" id="PF07715">
    <property type="entry name" value="Plug"/>
    <property type="match status" value="1"/>
</dbReference>
<dbReference type="InterPro" id="IPR023996">
    <property type="entry name" value="TonB-dep_OMP_SusC/RagA"/>
</dbReference>
<keyword evidence="4 7" id="KW-0812">Transmembrane</keyword>
<keyword evidence="6 7" id="KW-0998">Cell outer membrane</keyword>
<keyword evidence="5 7" id="KW-0472">Membrane</keyword>
<keyword evidence="2 7" id="KW-0813">Transport</keyword>
<dbReference type="InterPro" id="IPR039426">
    <property type="entry name" value="TonB-dep_rcpt-like"/>
</dbReference>
<dbReference type="SUPFAM" id="SSF56935">
    <property type="entry name" value="Porins"/>
    <property type="match status" value="1"/>
</dbReference>
<evidence type="ECO:0000256" key="4">
    <source>
        <dbReference type="ARBA" id="ARBA00022692"/>
    </source>
</evidence>
<dbReference type="Gene3D" id="2.170.130.10">
    <property type="entry name" value="TonB-dependent receptor, plug domain"/>
    <property type="match status" value="1"/>
</dbReference>
<evidence type="ECO:0000256" key="3">
    <source>
        <dbReference type="ARBA" id="ARBA00022452"/>
    </source>
</evidence>
<dbReference type="EMBL" id="FNGS01000002">
    <property type="protein sequence ID" value="SDL40735.1"/>
    <property type="molecule type" value="Genomic_DNA"/>
</dbReference>
<evidence type="ECO:0000256" key="5">
    <source>
        <dbReference type="ARBA" id="ARBA00023136"/>
    </source>
</evidence>
<comment type="similarity">
    <text evidence="7">Belongs to the TonB-dependent receptor family.</text>
</comment>
<organism evidence="9 10">
    <name type="scientific">Siphonobacter aquaeclarae</name>
    <dbReference type="NCBI Taxonomy" id="563176"/>
    <lineage>
        <taxon>Bacteria</taxon>
        <taxon>Pseudomonadati</taxon>
        <taxon>Bacteroidota</taxon>
        <taxon>Cytophagia</taxon>
        <taxon>Cytophagales</taxon>
        <taxon>Cytophagaceae</taxon>
        <taxon>Siphonobacter</taxon>
    </lineage>
</organism>
<dbReference type="InterPro" id="IPR023997">
    <property type="entry name" value="TonB-dep_OMP_SusC/RagA_CS"/>
</dbReference>
<evidence type="ECO:0000256" key="6">
    <source>
        <dbReference type="ARBA" id="ARBA00023237"/>
    </source>
</evidence>
<dbReference type="Proteomes" id="UP000198901">
    <property type="component" value="Unassembled WGS sequence"/>
</dbReference>
<evidence type="ECO:0000256" key="7">
    <source>
        <dbReference type="PROSITE-ProRule" id="PRU01360"/>
    </source>
</evidence>
<reference evidence="9 10" key="1">
    <citation type="submission" date="2016-10" db="EMBL/GenBank/DDBJ databases">
        <authorList>
            <person name="de Groot N.N."/>
        </authorList>
    </citation>
    <scope>NUCLEOTIDE SEQUENCE [LARGE SCALE GENOMIC DNA]</scope>
    <source>
        <strain evidence="9 10">DSM 21668</strain>
    </source>
</reference>
<dbReference type="NCBIfam" id="TIGR04057">
    <property type="entry name" value="SusC_RagA_signa"/>
    <property type="match status" value="1"/>
</dbReference>
<dbReference type="GO" id="GO:0009279">
    <property type="term" value="C:cell outer membrane"/>
    <property type="evidence" value="ECO:0007669"/>
    <property type="project" value="UniProtKB-SubCell"/>
</dbReference>
<dbReference type="AlphaFoldDB" id="A0A1G9JU43"/>
<evidence type="ECO:0000313" key="10">
    <source>
        <dbReference type="Proteomes" id="UP000198901"/>
    </source>
</evidence>
<dbReference type="PROSITE" id="PS52016">
    <property type="entry name" value="TONB_DEPENDENT_REC_3"/>
    <property type="match status" value="1"/>
</dbReference>
<keyword evidence="10" id="KW-1185">Reference proteome</keyword>
<feature type="domain" description="TonB-dependent receptor plug" evidence="8">
    <location>
        <begin position="123"/>
        <end position="227"/>
    </location>
</feature>
<dbReference type="RefSeq" id="WP_394331397.1">
    <property type="nucleotide sequence ID" value="NZ_FNGS01000002.1"/>
</dbReference>
<dbReference type="InterPro" id="IPR037066">
    <property type="entry name" value="Plug_dom_sf"/>
</dbReference>